<evidence type="ECO:0000313" key="8">
    <source>
        <dbReference type="EMBL" id="ORZ25925.1"/>
    </source>
</evidence>
<dbReference type="Pfam" id="PF01135">
    <property type="entry name" value="PCMT"/>
    <property type="match status" value="1"/>
</dbReference>
<dbReference type="FunFam" id="3.40.50.150:FF:000027">
    <property type="entry name" value="Protein-L-isoaspartate O-methyltransferase"/>
    <property type="match status" value="1"/>
</dbReference>
<dbReference type="SUPFAM" id="SSF53335">
    <property type="entry name" value="S-adenosyl-L-methionine-dependent methyltransferases"/>
    <property type="match status" value="1"/>
</dbReference>
<comment type="similarity">
    <text evidence="2 7">Belongs to the methyltransferase superfamily. L-isoaspartyl/D-aspartyl protein methyltransferase family.</text>
</comment>
<dbReference type="PANTHER" id="PTHR11579:SF0">
    <property type="entry name" value="PROTEIN-L-ISOASPARTATE(D-ASPARTATE) O-METHYLTRANSFERASE"/>
    <property type="match status" value="1"/>
</dbReference>
<dbReference type="PROSITE" id="PS01279">
    <property type="entry name" value="PCMT"/>
    <property type="match status" value="1"/>
</dbReference>
<evidence type="ECO:0000256" key="7">
    <source>
        <dbReference type="RuleBase" id="RU003802"/>
    </source>
</evidence>
<evidence type="ECO:0000256" key="6">
    <source>
        <dbReference type="ARBA" id="ARBA00022691"/>
    </source>
</evidence>
<evidence type="ECO:0000256" key="2">
    <source>
        <dbReference type="ARBA" id="ARBA00005369"/>
    </source>
</evidence>
<dbReference type="EC" id="2.1.1.77" evidence="7"/>
<dbReference type="InterPro" id="IPR029063">
    <property type="entry name" value="SAM-dependent_MTases_sf"/>
</dbReference>
<organism evidence="8 9">
    <name type="scientific">Absidia repens</name>
    <dbReference type="NCBI Taxonomy" id="90262"/>
    <lineage>
        <taxon>Eukaryota</taxon>
        <taxon>Fungi</taxon>
        <taxon>Fungi incertae sedis</taxon>
        <taxon>Mucoromycota</taxon>
        <taxon>Mucoromycotina</taxon>
        <taxon>Mucoromycetes</taxon>
        <taxon>Mucorales</taxon>
        <taxon>Cunninghamellaceae</taxon>
        <taxon>Absidia</taxon>
    </lineage>
</organism>
<gene>
    <name evidence="8" type="ORF">BCR42DRAFT_458032</name>
</gene>
<dbReference type="Gene3D" id="3.40.50.150">
    <property type="entry name" value="Vaccinia Virus protein VP39"/>
    <property type="match status" value="1"/>
</dbReference>
<evidence type="ECO:0000256" key="4">
    <source>
        <dbReference type="ARBA" id="ARBA00022603"/>
    </source>
</evidence>
<comment type="caution">
    <text evidence="8">The sequence shown here is derived from an EMBL/GenBank/DDBJ whole genome shotgun (WGS) entry which is preliminary data.</text>
</comment>
<dbReference type="STRING" id="90262.A0A1X2J2A1"/>
<keyword evidence="5 7" id="KW-0808">Transferase</keyword>
<keyword evidence="6 7" id="KW-0949">S-adenosyl-L-methionine</keyword>
<accession>A0A1X2J2A1</accession>
<dbReference type="GO" id="GO:0004719">
    <property type="term" value="F:protein-L-isoaspartate (D-aspartate) O-methyltransferase activity"/>
    <property type="evidence" value="ECO:0007669"/>
    <property type="project" value="UniProtKB-UniRule"/>
</dbReference>
<dbReference type="GO" id="GO:0032259">
    <property type="term" value="P:methylation"/>
    <property type="evidence" value="ECO:0007669"/>
    <property type="project" value="UniProtKB-KW"/>
</dbReference>
<protein>
    <recommendedName>
        <fullName evidence="7">Protein-L-isoaspartate O-methyltransferase</fullName>
        <ecNumber evidence="7">2.1.1.77</ecNumber>
    </recommendedName>
</protein>
<name>A0A1X2J2A1_9FUNG</name>
<dbReference type="GO" id="GO:0005737">
    <property type="term" value="C:cytoplasm"/>
    <property type="evidence" value="ECO:0007669"/>
    <property type="project" value="UniProtKB-SubCell"/>
</dbReference>
<dbReference type="Proteomes" id="UP000193560">
    <property type="component" value="Unassembled WGS sequence"/>
</dbReference>
<evidence type="ECO:0000313" key="9">
    <source>
        <dbReference type="Proteomes" id="UP000193560"/>
    </source>
</evidence>
<evidence type="ECO:0000256" key="5">
    <source>
        <dbReference type="ARBA" id="ARBA00022679"/>
    </source>
</evidence>
<evidence type="ECO:0000256" key="3">
    <source>
        <dbReference type="ARBA" id="ARBA00022490"/>
    </source>
</evidence>
<evidence type="ECO:0000256" key="1">
    <source>
        <dbReference type="ARBA" id="ARBA00004496"/>
    </source>
</evidence>
<reference evidence="8 9" key="1">
    <citation type="submission" date="2016-07" db="EMBL/GenBank/DDBJ databases">
        <title>Pervasive Adenine N6-methylation of Active Genes in Fungi.</title>
        <authorList>
            <consortium name="DOE Joint Genome Institute"/>
            <person name="Mondo S.J."/>
            <person name="Dannebaum R.O."/>
            <person name="Kuo R.C."/>
            <person name="Labutti K."/>
            <person name="Haridas S."/>
            <person name="Kuo A."/>
            <person name="Salamov A."/>
            <person name="Ahrendt S.R."/>
            <person name="Lipzen A."/>
            <person name="Sullivan W."/>
            <person name="Andreopoulos W.B."/>
            <person name="Clum A."/>
            <person name="Lindquist E."/>
            <person name="Daum C."/>
            <person name="Ramamoorthy G.K."/>
            <person name="Gryganskyi A."/>
            <person name="Culley D."/>
            <person name="Magnuson J.K."/>
            <person name="James T.Y."/>
            <person name="O'Malley M.A."/>
            <person name="Stajich J.E."/>
            <person name="Spatafora J.W."/>
            <person name="Visel A."/>
            <person name="Grigoriev I.V."/>
        </authorList>
    </citation>
    <scope>NUCLEOTIDE SEQUENCE [LARGE SCALE GENOMIC DNA]</scope>
    <source>
        <strain evidence="8 9">NRRL 1336</strain>
    </source>
</reference>
<sequence>MKKIDRKDFCPHFSYEDAPQSISYGATISAPHMHAYALEHLEKYLQPNMKVLDIGSGSGYLTACMAEMVGAGGKVVGIDHIQELVSLSDRNMKKQHEDWIDSGQVEFVVGDGRQGYPSEAPYDCIHVGAAADEKPVTLIDQLKAPGRLFVPVGRAEQTIMVYDKNEDGKVETKKVMGVMYVPLTDAEKQMGRDHSY</sequence>
<dbReference type="InterPro" id="IPR000682">
    <property type="entry name" value="PCMT"/>
</dbReference>
<keyword evidence="9" id="KW-1185">Reference proteome</keyword>
<comment type="subcellular location">
    <subcellularLocation>
        <location evidence="1">Cytoplasm</location>
    </subcellularLocation>
</comment>
<comment type="catalytic activity">
    <reaction evidence="7">
        <text>[protein]-L-isoaspartate + S-adenosyl-L-methionine = [protein]-L-isoaspartate alpha-methyl ester + S-adenosyl-L-homocysteine</text>
        <dbReference type="Rhea" id="RHEA:12705"/>
        <dbReference type="Rhea" id="RHEA-COMP:12143"/>
        <dbReference type="Rhea" id="RHEA-COMP:12144"/>
        <dbReference type="ChEBI" id="CHEBI:57856"/>
        <dbReference type="ChEBI" id="CHEBI:59789"/>
        <dbReference type="ChEBI" id="CHEBI:90596"/>
        <dbReference type="ChEBI" id="CHEBI:90598"/>
        <dbReference type="EC" id="2.1.1.77"/>
    </reaction>
</comment>
<keyword evidence="4 7" id="KW-0489">Methyltransferase</keyword>
<dbReference type="EMBL" id="MCGE01000001">
    <property type="protein sequence ID" value="ORZ25925.1"/>
    <property type="molecule type" value="Genomic_DNA"/>
</dbReference>
<dbReference type="PANTHER" id="PTHR11579">
    <property type="entry name" value="PROTEIN-L-ISOASPARTATE O-METHYLTRANSFERASE"/>
    <property type="match status" value="1"/>
</dbReference>
<keyword evidence="3" id="KW-0963">Cytoplasm</keyword>
<dbReference type="CDD" id="cd02440">
    <property type="entry name" value="AdoMet_MTases"/>
    <property type="match status" value="1"/>
</dbReference>
<dbReference type="AlphaFoldDB" id="A0A1X2J2A1"/>
<dbReference type="OrthoDB" id="73890at2759"/>
<dbReference type="NCBIfam" id="TIGR00080">
    <property type="entry name" value="pimt"/>
    <property type="match status" value="1"/>
</dbReference>
<proteinExistence type="inferred from homology"/>